<sequence length="404" mass="46188">MADDLGYETLGVYGGSSYNTPNLDELAYEGMRFDHCYSTPLCTPSRVQIMTGKYNFRNYISFGLLDSKENTFGHYMQKAGYKTLITGKWQLWGNTRQQELAGGRTGTTPEKAGFNDYCLWQIDERGSRYKNPHLASKKNGTLMYPDAYGPDLFVEYMEGFMETYREDPMFIYYPMVLTHDPFVPTPKNPGFKTFENTSKTNDTTYFGEMVSYMDLLVGKIVKKTEDLGIRQNTLILFIGDNGTDTDVTSIINGTELTGDKGNTTNAGTHVPLIANWKGKIKPGSVNENLIDFTDFLPTLLEVATGKLPDSIQTDGLSFHPQLLGKETKVRDWIFCDYDPNWGKFQARRYVQDRKWKLYENGEFYNLEDDPFENNPLDITNQSSEVTSLIQRFKKVLETYKTKKP</sequence>
<evidence type="ECO:0000256" key="3">
    <source>
        <dbReference type="ARBA" id="ARBA00022801"/>
    </source>
</evidence>
<protein>
    <submittedName>
        <fullName evidence="6">Arylsulfatase</fullName>
    </submittedName>
</protein>
<dbReference type="Proteomes" id="UP000276603">
    <property type="component" value="Unassembled WGS sequence"/>
</dbReference>
<keyword evidence="2" id="KW-0479">Metal-binding</keyword>
<dbReference type="EMBL" id="RBCJ01000003">
    <property type="protein sequence ID" value="RKN80361.1"/>
    <property type="molecule type" value="Genomic_DNA"/>
</dbReference>
<evidence type="ECO:0000256" key="4">
    <source>
        <dbReference type="ARBA" id="ARBA00022837"/>
    </source>
</evidence>
<dbReference type="PANTHER" id="PTHR42693">
    <property type="entry name" value="ARYLSULFATASE FAMILY MEMBER"/>
    <property type="match status" value="1"/>
</dbReference>
<reference evidence="6 7" key="1">
    <citation type="submission" date="2018-10" db="EMBL/GenBank/DDBJ databases">
        <title>Ulvibacterium marinum gen. nov., sp. nov., a novel marine bacterium of the family Flavobacteriaceae, isolated from a culture of the green alga Ulva prolifera.</title>
        <authorList>
            <person name="Zhang Z."/>
        </authorList>
    </citation>
    <scope>NUCLEOTIDE SEQUENCE [LARGE SCALE GENOMIC DNA]</scope>
    <source>
        <strain evidence="6 7">CCMM003</strain>
    </source>
</reference>
<comment type="similarity">
    <text evidence="1">Belongs to the sulfatase family.</text>
</comment>
<organism evidence="6 7">
    <name type="scientific">Ulvibacterium marinum</name>
    <dbReference type="NCBI Taxonomy" id="2419782"/>
    <lineage>
        <taxon>Bacteria</taxon>
        <taxon>Pseudomonadati</taxon>
        <taxon>Bacteroidota</taxon>
        <taxon>Flavobacteriia</taxon>
        <taxon>Flavobacteriales</taxon>
        <taxon>Flavobacteriaceae</taxon>
        <taxon>Ulvibacterium</taxon>
    </lineage>
</organism>
<dbReference type="InterPro" id="IPR000917">
    <property type="entry name" value="Sulfatase_N"/>
</dbReference>
<feature type="domain" description="Sulfatase N-terminal" evidence="5">
    <location>
        <begin position="1"/>
        <end position="303"/>
    </location>
</feature>
<dbReference type="PROSITE" id="PS00523">
    <property type="entry name" value="SULFATASE_1"/>
    <property type="match status" value="1"/>
</dbReference>
<evidence type="ECO:0000259" key="5">
    <source>
        <dbReference type="Pfam" id="PF00884"/>
    </source>
</evidence>
<dbReference type="SUPFAM" id="SSF53649">
    <property type="entry name" value="Alkaline phosphatase-like"/>
    <property type="match status" value="1"/>
</dbReference>
<dbReference type="Pfam" id="PF00884">
    <property type="entry name" value="Sulfatase"/>
    <property type="match status" value="1"/>
</dbReference>
<evidence type="ECO:0000256" key="2">
    <source>
        <dbReference type="ARBA" id="ARBA00022723"/>
    </source>
</evidence>
<dbReference type="GO" id="GO:0046872">
    <property type="term" value="F:metal ion binding"/>
    <property type="evidence" value="ECO:0007669"/>
    <property type="project" value="UniProtKB-KW"/>
</dbReference>
<evidence type="ECO:0000313" key="7">
    <source>
        <dbReference type="Proteomes" id="UP000276603"/>
    </source>
</evidence>
<dbReference type="InterPro" id="IPR017850">
    <property type="entry name" value="Alkaline_phosphatase_core_sf"/>
</dbReference>
<dbReference type="CDD" id="cd16151">
    <property type="entry name" value="sulfatase_like"/>
    <property type="match status" value="1"/>
</dbReference>
<dbReference type="Gene3D" id="3.40.720.10">
    <property type="entry name" value="Alkaline Phosphatase, subunit A"/>
    <property type="match status" value="1"/>
</dbReference>
<keyword evidence="7" id="KW-1185">Reference proteome</keyword>
<dbReference type="PANTHER" id="PTHR42693:SF53">
    <property type="entry name" value="ENDO-4-O-SULFATASE"/>
    <property type="match status" value="1"/>
</dbReference>
<evidence type="ECO:0000313" key="6">
    <source>
        <dbReference type="EMBL" id="RKN80361.1"/>
    </source>
</evidence>
<gene>
    <name evidence="6" type="ORF">D7Z94_16140</name>
</gene>
<dbReference type="OrthoDB" id="756520at2"/>
<dbReference type="InterPro" id="IPR024607">
    <property type="entry name" value="Sulfatase_CS"/>
</dbReference>
<dbReference type="AlphaFoldDB" id="A0A3B0C676"/>
<accession>A0A3B0C676</accession>
<evidence type="ECO:0000256" key="1">
    <source>
        <dbReference type="ARBA" id="ARBA00008779"/>
    </source>
</evidence>
<keyword evidence="4" id="KW-0106">Calcium</keyword>
<keyword evidence="3" id="KW-0378">Hydrolase</keyword>
<dbReference type="GO" id="GO:0004065">
    <property type="term" value="F:arylsulfatase activity"/>
    <property type="evidence" value="ECO:0007669"/>
    <property type="project" value="TreeGrafter"/>
</dbReference>
<name>A0A3B0C676_9FLAO</name>
<comment type="caution">
    <text evidence="6">The sequence shown here is derived from an EMBL/GenBank/DDBJ whole genome shotgun (WGS) entry which is preliminary data.</text>
</comment>
<dbReference type="InterPro" id="IPR050738">
    <property type="entry name" value="Sulfatase"/>
</dbReference>
<proteinExistence type="inferred from homology"/>